<comment type="caution">
    <text evidence="2">The sequence shown here is derived from an EMBL/GenBank/DDBJ whole genome shotgun (WGS) entry which is preliminary data.</text>
</comment>
<accession>A0A833W374</accession>
<dbReference type="Pfam" id="PF10551">
    <property type="entry name" value="MULE"/>
    <property type="match status" value="1"/>
</dbReference>
<feature type="domain" description="MULE transposase" evidence="1">
    <location>
        <begin position="60"/>
        <end position="101"/>
    </location>
</feature>
<evidence type="ECO:0000259" key="1">
    <source>
        <dbReference type="Pfam" id="PF10551"/>
    </source>
</evidence>
<keyword evidence="3" id="KW-1185">Reference proteome</keyword>
<sequence>MFSTREVEQILLRLGATASFGETEKGPFFVCFKCDSSNHVSQLLFAHHDAMEMYRSGYEVLLLDCTYRTNQFNLPLLNIVGVTGMNITIQVAQAFMRGEWRGLQLSKRQLPTLQEQNHIQHPQVRGLVLQNALDHAFSAFASDRVLHFGMHATSRVEGYHAAMECWLGFSTGDLLTVHIRIEHWWRHSINRHKALISNSGVYAPNRLRGWFFASRVNDRLHPCTGAFRQTLWEPCAHILHQLFIASLKPFHYHWWIHRFQAPCEVLPQIFEPERISDRRARTALERRSILLKVDREGLNEYRLNSKSRSSSSPARLFICCRLRNLQIYLEFTNPPSFISATYGQTTSLVMDIYETGENCNI</sequence>
<dbReference type="AlphaFoldDB" id="A0A833W374"/>
<gene>
    <name evidence="2" type="ORF">GN244_ATG20497</name>
</gene>
<dbReference type="InterPro" id="IPR018289">
    <property type="entry name" value="MULE_transposase_dom"/>
</dbReference>
<proteinExistence type="predicted"/>
<name>A0A833W374_PHYIN</name>
<evidence type="ECO:0000313" key="2">
    <source>
        <dbReference type="EMBL" id="KAF4027858.1"/>
    </source>
</evidence>
<protein>
    <submittedName>
        <fullName evidence="2">MULE transposase domain-containing protein</fullName>
    </submittedName>
</protein>
<reference evidence="2" key="1">
    <citation type="submission" date="2020-04" db="EMBL/GenBank/DDBJ databases">
        <title>Hybrid Assembly of Korean Phytophthora infestans isolates.</title>
        <authorList>
            <person name="Prokchorchik M."/>
            <person name="Lee Y."/>
            <person name="Seo J."/>
            <person name="Cho J.-H."/>
            <person name="Park Y.-E."/>
            <person name="Jang D.-C."/>
            <person name="Im J.-S."/>
            <person name="Choi J.-G."/>
            <person name="Park H.-J."/>
            <person name="Lee G.-B."/>
            <person name="Lee Y.-G."/>
            <person name="Hong S.-Y."/>
            <person name="Cho K."/>
            <person name="Sohn K.H."/>
        </authorList>
    </citation>
    <scope>NUCLEOTIDE SEQUENCE</scope>
    <source>
        <strain evidence="2">KR_1_A1</strain>
    </source>
</reference>
<evidence type="ECO:0000313" key="3">
    <source>
        <dbReference type="Proteomes" id="UP000602510"/>
    </source>
</evidence>
<dbReference type="EMBL" id="WSZM01001256">
    <property type="protein sequence ID" value="KAF4027858.1"/>
    <property type="molecule type" value="Genomic_DNA"/>
</dbReference>
<dbReference type="Proteomes" id="UP000602510">
    <property type="component" value="Unassembled WGS sequence"/>
</dbReference>
<organism evidence="2 3">
    <name type="scientific">Phytophthora infestans</name>
    <name type="common">Potato late blight agent</name>
    <name type="synonym">Botrytis infestans</name>
    <dbReference type="NCBI Taxonomy" id="4787"/>
    <lineage>
        <taxon>Eukaryota</taxon>
        <taxon>Sar</taxon>
        <taxon>Stramenopiles</taxon>
        <taxon>Oomycota</taxon>
        <taxon>Peronosporomycetes</taxon>
        <taxon>Peronosporales</taxon>
        <taxon>Peronosporaceae</taxon>
        <taxon>Phytophthora</taxon>
    </lineage>
</organism>